<evidence type="ECO:0000256" key="5">
    <source>
        <dbReference type="ARBA" id="ARBA00023180"/>
    </source>
</evidence>
<evidence type="ECO:0000313" key="9">
    <source>
        <dbReference type="Proteomes" id="UP001195483"/>
    </source>
</evidence>
<dbReference type="GO" id="GO:0098703">
    <property type="term" value="P:calcium ion import across plasma membrane"/>
    <property type="evidence" value="ECO:0007669"/>
    <property type="project" value="TreeGrafter"/>
</dbReference>
<evidence type="ECO:0000256" key="2">
    <source>
        <dbReference type="ARBA" id="ARBA00022692"/>
    </source>
</evidence>
<organism evidence="8 9">
    <name type="scientific">Potamilus streckersoni</name>
    <dbReference type="NCBI Taxonomy" id="2493646"/>
    <lineage>
        <taxon>Eukaryota</taxon>
        <taxon>Metazoa</taxon>
        <taxon>Spiralia</taxon>
        <taxon>Lophotrochozoa</taxon>
        <taxon>Mollusca</taxon>
        <taxon>Bivalvia</taxon>
        <taxon>Autobranchia</taxon>
        <taxon>Heteroconchia</taxon>
        <taxon>Palaeoheterodonta</taxon>
        <taxon>Unionida</taxon>
        <taxon>Unionoidea</taxon>
        <taxon>Unionidae</taxon>
        <taxon>Ambleminae</taxon>
        <taxon>Lampsilini</taxon>
        <taxon>Potamilus</taxon>
    </lineage>
</organism>
<dbReference type="AlphaFoldDB" id="A0AAE0S928"/>
<evidence type="ECO:0000256" key="7">
    <source>
        <dbReference type="SAM" id="Phobius"/>
    </source>
</evidence>
<feature type="transmembrane region" description="Helical" evidence="7">
    <location>
        <begin position="21"/>
        <end position="47"/>
    </location>
</feature>
<reference evidence="8" key="2">
    <citation type="journal article" date="2021" name="Genome Biol. Evol.">
        <title>Developing a high-quality reference genome for a parasitic bivalve with doubly uniparental inheritance (Bivalvia: Unionida).</title>
        <authorList>
            <person name="Smith C.H."/>
        </authorList>
    </citation>
    <scope>NUCLEOTIDE SEQUENCE</scope>
    <source>
        <strain evidence="8">CHS0354</strain>
        <tissue evidence="8">Mantle</tissue>
    </source>
</reference>
<dbReference type="PANTHER" id="PTHR15819:SF11">
    <property type="entry name" value="MID1, ISOFORM A"/>
    <property type="match status" value="1"/>
</dbReference>
<evidence type="ECO:0000256" key="1">
    <source>
        <dbReference type="ARBA" id="ARBA00004141"/>
    </source>
</evidence>
<reference evidence="8" key="1">
    <citation type="journal article" date="2021" name="Genome Biol. Evol.">
        <title>A High-Quality Reference Genome for a Parasitic Bivalve with Doubly Uniparental Inheritance (Bivalvia: Unionida).</title>
        <authorList>
            <person name="Smith C.H."/>
        </authorList>
    </citation>
    <scope>NUCLEOTIDE SEQUENCE</scope>
    <source>
        <strain evidence="8">CHS0354</strain>
    </source>
</reference>
<evidence type="ECO:0000256" key="4">
    <source>
        <dbReference type="ARBA" id="ARBA00023136"/>
    </source>
</evidence>
<keyword evidence="5" id="KW-0325">Glycoprotein</keyword>
<gene>
    <name evidence="8" type="ORF">CHS0354_007895</name>
</gene>
<dbReference type="SUPFAM" id="SSF63501">
    <property type="entry name" value="Frizzled cysteine-rich domain"/>
    <property type="match status" value="1"/>
</dbReference>
<sequence length="245" mass="28298">MVYSCKYGRSSYVKSCRTLTSWFTSTINVNGLGLAYLNFFLVLMLLLSQGCWSTTNCSYSDLVDRFPWFLYQDDFSLFPSTNDSGQCLLNNTTSFMEVCEVRIKENRRMEKLRAMNTKFCRIPVLHVLTKEENDTVLMCNSTRCRQILGDVEKLDSLVEGIYCDFVSLLDTYDWQYGSSTSGDPEKCKTVYKRWLCSVYVPYYENGERIFPCGEFCDAVTEFCPFFRPVTLDTQTGEPSFLCKGE</sequence>
<name>A0AAE0S928_9BIVA</name>
<comment type="caution">
    <text evidence="8">The sequence shown here is derived from an EMBL/GenBank/DDBJ whole genome shotgun (WGS) entry which is preliminary data.</text>
</comment>
<dbReference type="Proteomes" id="UP001195483">
    <property type="component" value="Unassembled WGS sequence"/>
</dbReference>
<protein>
    <submittedName>
        <fullName evidence="8">Uncharacterized protein</fullName>
    </submittedName>
</protein>
<evidence type="ECO:0000256" key="6">
    <source>
        <dbReference type="ARBA" id="ARBA00029445"/>
    </source>
</evidence>
<dbReference type="InterPro" id="IPR055288">
    <property type="entry name" value="NALCN_aux_factor_1/2"/>
</dbReference>
<dbReference type="EMBL" id="JAEAOA010000534">
    <property type="protein sequence ID" value="KAK3587418.1"/>
    <property type="molecule type" value="Genomic_DNA"/>
</dbReference>
<keyword evidence="2 7" id="KW-0812">Transmembrane</keyword>
<keyword evidence="9" id="KW-1185">Reference proteome</keyword>
<keyword evidence="3 7" id="KW-1133">Transmembrane helix</keyword>
<accession>A0AAE0S928</accession>
<keyword evidence="4 7" id="KW-0472">Membrane</keyword>
<dbReference type="PANTHER" id="PTHR15819">
    <property type="entry name" value="TRANSMEMBRANE PROTEIN FAM155"/>
    <property type="match status" value="1"/>
</dbReference>
<reference evidence="8" key="3">
    <citation type="submission" date="2023-05" db="EMBL/GenBank/DDBJ databases">
        <authorList>
            <person name="Smith C.H."/>
        </authorList>
    </citation>
    <scope>NUCLEOTIDE SEQUENCE</scope>
    <source>
        <strain evidence="8">CHS0354</strain>
        <tissue evidence="8">Mantle</tissue>
    </source>
</reference>
<dbReference type="InterPro" id="IPR036790">
    <property type="entry name" value="Frizzled_dom_sf"/>
</dbReference>
<proteinExistence type="inferred from homology"/>
<dbReference type="GO" id="GO:0015275">
    <property type="term" value="F:stretch-activated, monoatomic cation-selective, calcium channel activity"/>
    <property type="evidence" value="ECO:0007669"/>
    <property type="project" value="TreeGrafter"/>
</dbReference>
<comment type="similarity">
    <text evidence="6">Belongs to the NALF family.</text>
</comment>
<comment type="subcellular location">
    <subcellularLocation>
        <location evidence="1">Membrane</location>
        <topology evidence="1">Multi-pass membrane protein</topology>
    </subcellularLocation>
</comment>
<dbReference type="Gene3D" id="1.10.2000.10">
    <property type="entry name" value="Frizzled cysteine-rich domain"/>
    <property type="match status" value="1"/>
</dbReference>
<evidence type="ECO:0000313" key="8">
    <source>
        <dbReference type="EMBL" id="KAK3587418.1"/>
    </source>
</evidence>
<evidence type="ECO:0000256" key="3">
    <source>
        <dbReference type="ARBA" id="ARBA00022989"/>
    </source>
</evidence>
<dbReference type="GO" id="GO:0005886">
    <property type="term" value="C:plasma membrane"/>
    <property type="evidence" value="ECO:0007669"/>
    <property type="project" value="TreeGrafter"/>
</dbReference>